<dbReference type="GO" id="GO:0005886">
    <property type="term" value="C:plasma membrane"/>
    <property type="evidence" value="ECO:0007669"/>
    <property type="project" value="UniProtKB-SubCell"/>
</dbReference>
<dbReference type="AlphaFoldDB" id="A0A921SYH9"/>
<evidence type="ECO:0000313" key="10">
    <source>
        <dbReference type="Proteomes" id="UP000776700"/>
    </source>
</evidence>
<feature type="transmembrane region" description="Helical" evidence="8">
    <location>
        <begin position="229"/>
        <end position="254"/>
    </location>
</feature>
<keyword evidence="7 8" id="KW-0472">Membrane</keyword>
<dbReference type="InterPro" id="IPR002549">
    <property type="entry name" value="AI-2E-like"/>
</dbReference>
<name>A0A921SYH9_9FIRM</name>
<reference evidence="9" key="1">
    <citation type="journal article" date="2021" name="PeerJ">
        <title>Extensive microbial diversity within the chicken gut microbiome revealed by metagenomics and culture.</title>
        <authorList>
            <person name="Gilroy R."/>
            <person name="Ravi A."/>
            <person name="Getino M."/>
            <person name="Pursley I."/>
            <person name="Horton D.L."/>
            <person name="Alikhan N.F."/>
            <person name="Baker D."/>
            <person name="Gharbi K."/>
            <person name="Hall N."/>
            <person name="Watson M."/>
            <person name="Adriaenssens E.M."/>
            <person name="Foster-Nyarko E."/>
            <person name="Jarju S."/>
            <person name="Secka A."/>
            <person name="Antonio M."/>
            <person name="Oren A."/>
            <person name="Chaudhuri R.R."/>
            <person name="La Ragione R."/>
            <person name="Hildebrand F."/>
            <person name="Pallen M.J."/>
        </authorList>
    </citation>
    <scope>NUCLEOTIDE SEQUENCE</scope>
    <source>
        <strain evidence="9">1277</strain>
    </source>
</reference>
<organism evidence="9 10">
    <name type="scientific">Romboutsia timonensis</name>
    <dbReference type="NCBI Taxonomy" id="1776391"/>
    <lineage>
        <taxon>Bacteria</taxon>
        <taxon>Bacillati</taxon>
        <taxon>Bacillota</taxon>
        <taxon>Clostridia</taxon>
        <taxon>Peptostreptococcales</taxon>
        <taxon>Peptostreptococcaceae</taxon>
        <taxon>Romboutsia</taxon>
    </lineage>
</organism>
<dbReference type="PANTHER" id="PTHR21716:SF53">
    <property type="entry name" value="PERMEASE PERM-RELATED"/>
    <property type="match status" value="1"/>
</dbReference>
<feature type="transmembrane region" description="Helical" evidence="8">
    <location>
        <begin position="83"/>
        <end position="103"/>
    </location>
</feature>
<evidence type="ECO:0000256" key="7">
    <source>
        <dbReference type="ARBA" id="ARBA00023136"/>
    </source>
</evidence>
<feature type="transmembrane region" description="Helical" evidence="8">
    <location>
        <begin position="34"/>
        <end position="62"/>
    </location>
</feature>
<dbReference type="GO" id="GO:0055085">
    <property type="term" value="P:transmembrane transport"/>
    <property type="evidence" value="ECO:0007669"/>
    <property type="project" value="TreeGrafter"/>
</dbReference>
<comment type="caution">
    <text evidence="9">The sequence shown here is derived from an EMBL/GenBank/DDBJ whole genome shotgun (WGS) entry which is preliminary data.</text>
</comment>
<evidence type="ECO:0000313" key="9">
    <source>
        <dbReference type="EMBL" id="HJG95576.1"/>
    </source>
</evidence>
<keyword evidence="4" id="KW-1003">Cell membrane</keyword>
<comment type="similarity">
    <text evidence="2">Belongs to the autoinducer-2 exporter (AI-2E) (TC 2.A.86) family.</text>
</comment>
<gene>
    <name evidence="9" type="ORF">K8V90_00555</name>
</gene>
<comment type="subcellular location">
    <subcellularLocation>
        <location evidence="1">Cell membrane</location>
        <topology evidence="1">Multi-pass membrane protein</topology>
    </subcellularLocation>
</comment>
<dbReference type="PANTHER" id="PTHR21716">
    <property type="entry name" value="TRANSMEMBRANE PROTEIN"/>
    <property type="match status" value="1"/>
</dbReference>
<feature type="transmembrane region" description="Helical" evidence="8">
    <location>
        <begin position="260"/>
        <end position="290"/>
    </location>
</feature>
<accession>A0A921SYH9</accession>
<evidence type="ECO:0000256" key="6">
    <source>
        <dbReference type="ARBA" id="ARBA00022989"/>
    </source>
</evidence>
<dbReference type="EMBL" id="DYUB01000019">
    <property type="protein sequence ID" value="HJG95576.1"/>
    <property type="molecule type" value="Genomic_DNA"/>
</dbReference>
<evidence type="ECO:0000256" key="1">
    <source>
        <dbReference type="ARBA" id="ARBA00004651"/>
    </source>
</evidence>
<evidence type="ECO:0000256" key="8">
    <source>
        <dbReference type="SAM" id="Phobius"/>
    </source>
</evidence>
<feature type="transmembrane region" description="Helical" evidence="8">
    <location>
        <begin position="12"/>
        <end position="28"/>
    </location>
</feature>
<keyword evidence="3" id="KW-0813">Transport</keyword>
<dbReference type="Proteomes" id="UP000776700">
    <property type="component" value="Unassembled WGS sequence"/>
</dbReference>
<dbReference type="Pfam" id="PF01594">
    <property type="entry name" value="AI-2E_transport"/>
    <property type="match status" value="1"/>
</dbReference>
<sequence length="370" mass="41390">MDEIKRELLKSVKYVIPIILIFLGVLILENSSSIYNFVSTNISTVNNLLAPFFIGFMIAYILNQPMKYLESKFKLKRGISISLIYGILALIIVFIWLFIIPIIKSNINDISTSIPLGIGQADTLINNIFSKLKLNINNQEAKVQINDFFTNILLPLSTTTATMLSDFLINIMSSIVSYIFNIFLGIVISIYLLLSKEKYLEVINILSKKVLAKYYLIVKEFINILDKNIGVYIVAKAIDSTIYGIICTSILYLVNAKYALFLGTIAGITNMIPFFGPIIGTIVAVIINLFFSFDKAIIVLIVMIVVQQLESTILEPYFVGKQVGVPPIFTILAVTIASNYTGFIGILLSVPITGVILMYGKRFLEKEKLL</sequence>
<proteinExistence type="inferred from homology"/>
<protein>
    <submittedName>
        <fullName evidence="9">AI-2E family transporter</fullName>
    </submittedName>
</protein>
<keyword evidence="5 8" id="KW-0812">Transmembrane</keyword>
<evidence type="ECO:0000256" key="5">
    <source>
        <dbReference type="ARBA" id="ARBA00022692"/>
    </source>
</evidence>
<evidence type="ECO:0000256" key="3">
    <source>
        <dbReference type="ARBA" id="ARBA00022448"/>
    </source>
</evidence>
<feature type="transmembrane region" description="Helical" evidence="8">
    <location>
        <begin position="331"/>
        <end position="359"/>
    </location>
</feature>
<evidence type="ECO:0000256" key="2">
    <source>
        <dbReference type="ARBA" id="ARBA00009773"/>
    </source>
</evidence>
<reference evidence="9" key="2">
    <citation type="submission" date="2021-09" db="EMBL/GenBank/DDBJ databases">
        <authorList>
            <person name="Gilroy R."/>
        </authorList>
    </citation>
    <scope>NUCLEOTIDE SEQUENCE</scope>
    <source>
        <strain evidence="9">1277</strain>
    </source>
</reference>
<evidence type="ECO:0000256" key="4">
    <source>
        <dbReference type="ARBA" id="ARBA00022475"/>
    </source>
</evidence>
<feature type="transmembrane region" description="Helical" evidence="8">
    <location>
        <begin position="297"/>
        <end position="319"/>
    </location>
</feature>
<keyword evidence="6 8" id="KW-1133">Transmembrane helix</keyword>
<feature type="transmembrane region" description="Helical" evidence="8">
    <location>
        <begin position="167"/>
        <end position="194"/>
    </location>
</feature>